<dbReference type="SMART" id="SM00910">
    <property type="entry name" value="HIRAN"/>
    <property type="match status" value="1"/>
</dbReference>
<name>A0A7C9TAP9_9PROT</name>
<dbReference type="Gene3D" id="3.30.70.2330">
    <property type="match status" value="1"/>
</dbReference>
<evidence type="ECO:0000259" key="4">
    <source>
        <dbReference type="SMART" id="SM00910"/>
    </source>
</evidence>
<accession>A0A7C9TAP9</accession>
<sequence length="128" mass="14674">MRRFNWLLLLWMGSQPLHAQVAAHILLQDSPLAGFQYHAGKKLWPQMQVGDALTLIREPDNVHDAKAVRVEWQGQKIGYVPRRENTDVARFMDAGQTLVARINRLAEVRDPWSRVRFEILVPVQPGAV</sequence>
<keyword evidence="1" id="KW-0479">Metal-binding</keyword>
<evidence type="ECO:0000313" key="6">
    <source>
        <dbReference type="Proteomes" id="UP000483432"/>
    </source>
</evidence>
<evidence type="ECO:0000256" key="1">
    <source>
        <dbReference type="ARBA" id="ARBA00022723"/>
    </source>
</evidence>
<dbReference type="GO" id="GO:0003676">
    <property type="term" value="F:nucleic acid binding"/>
    <property type="evidence" value="ECO:0007669"/>
    <property type="project" value="InterPro"/>
</dbReference>
<organism evidence="5 6">
    <name type="scientific">Sulfuriferula multivorans</name>
    <dbReference type="NCBI Taxonomy" id="1559896"/>
    <lineage>
        <taxon>Bacteria</taxon>
        <taxon>Pseudomonadati</taxon>
        <taxon>Pseudomonadota</taxon>
        <taxon>Betaproteobacteria</taxon>
        <taxon>Nitrosomonadales</taxon>
        <taxon>Sulfuricellaceae</taxon>
        <taxon>Sulfuriferula</taxon>
    </lineage>
</organism>
<evidence type="ECO:0000313" key="5">
    <source>
        <dbReference type="EMBL" id="NDP48902.1"/>
    </source>
</evidence>
<dbReference type="Pfam" id="PF08797">
    <property type="entry name" value="HIRAN"/>
    <property type="match status" value="1"/>
</dbReference>
<feature type="domain" description="HIRAN" evidence="4">
    <location>
        <begin position="25"/>
        <end position="123"/>
    </location>
</feature>
<comment type="caution">
    <text evidence="5">The sequence shown here is derived from an EMBL/GenBank/DDBJ whole genome shotgun (WGS) entry which is preliminary data.</text>
</comment>
<dbReference type="GO" id="GO:0008270">
    <property type="term" value="F:zinc ion binding"/>
    <property type="evidence" value="ECO:0007669"/>
    <property type="project" value="InterPro"/>
</dbReference>
<dbReference type="AlphaFoldDB" id="A0A7C9TAP9"/>
<feature type="non-terminal residue" evidence="5">
    <location>
        <position position="128"/>
    </location>
</feature>
<protein>
    <submittedName>
        <fullName evidence="5">HIRAN protein</fullName>
    </submittedName>
</protein>
<evidence type="ECO:0000256" key="3">
    <source>
        <dbReference type="SAM" id="SignalP"/>
    </source>
</evidence>
<evidence type="ECO:0000256" key="2">
    <source>
        <dbReference type="ARBA" id="ARBA00022801"/>
    </source>
</evidence>
<keyword evidence="2" id="KW-0378">Hydrolase</keyword>
<gene>
    <name evidence="5" type="ORF">GZ085_11065</name>
</gene>
<proteinExistence type="predicted"/>
<dbReference type="GO" id="GO:0016818">
    <property type="term" value="F:hydrolase activity, acting on acid anhydrides, in phosphorus-containing anhydrides"/>
    <property type="evidence" value="ECO:0007669"/>
    <property type="project" value="InterPro"/>
</dbReference>
<dbReference type="InterPro" id="IPR014905">
    <property type="entry name" value="HIRAN"/>
</dbReference>
<keyword evidence="3" id="KW-0732">Signal</keyword>
<feature type="chain" id="PRO_5028962127" evidence="3">
    <location>
        <begin position="20"/>
        <end position="128"/>
    </location>
</feature>
<dbReference type="EMBL" id="JAAFGW010000177">
    <property type="protein sequence ID" value="NDP48902.1"/>
    <property type="molecule type" value="Genomic_DNA"/>
</dbReference>
<feature type="signal peptide" evidence="3">
    <location>
        <begin position="1"/>
        <end position="19"/>
    </location>
</feature>
<reference evidence="5 6" key="1">
    <citation type="submission" date="2019-09" db="EMBL/GenBank/DDBJ databases">
        <title>H2 Metabolism Revealed by Metagenomic Analysis in Subglacial Sediment of East Antarctica.</title>
        <authorList>
            <person name="Yang Z."/>
            <person name="Zhang Y."/>
            <person name="Lv Y."/>
            <person name="Yan W."/>
            <person name="Xiao X."/>
            <person name="Sun B."/>
            <person name="Ma H."/>
        </authorList>
    </citation>
    <scope>NUCLEOTIDE SEQUENCE [LARGE SCALE GENOMIC DNA]</scope>
    <source>
        <strain evidence="5">Bin2_2</strain>
    </source>
</reference>
<dbReference type="Proteomes" id="UP000483432">
    <property type="component" value="Unassembled WGS sequence"/>
</dbReference>